<dbReference type="AlphaFoldDB" id="A0A9D4ETZ4"/>
<feature type="region of interest" description="Disordered" evidence="1">
    <location>
        <begin position="31"/>
        <end position="63"/>
    </location>
</feature>
<reference evidence="2" key="2">
    <citation type="submission" date="2020-11" db="EMBL/GenBank/DDBJ databases">
        <authorList>
            <person name="McCartney M.A."/>
            <person name="Auch B."/>
            <person name="Kono T."/>
            <person name="Mallez S."/>
            <person name="Becker A."/>
            <person name="Gohl D.M."/>
            <person name="Silverstein K.A.T."/>
            <person name="Koren S."/>
            <person name="Bechman K.B."/>
            <person name="Herman A."/>
            <person name="Abrahante J.E."/>
            <person name="Garbe J."/>
        </authorList>
    </citation>
    <scope>NUCLEOTIDE SEQUENCE</scope>
    <source>
        <strain evidence="2">Duluth1</strain>
        <tissue evidence="2">Whole animal</tissue>
    </source>
</reference>
<proteinExistence type="predicted"/>
<protein>
    <submittedName>
        <fullName evidence="2">Uncharacterized protein</fullName>
    </submittedName>
</protein>
<evidence type="ECO:0000313" key="2">
    <source>
        <dbReference type="EMBL" id="KAH3785714.1"/>
    </source>
</evidence>
<accession>A0A9D4ETZ4</accession>
<name>A0A9D4ETZ4_DREPO</name>
<comment type="caution">
    <text evidence="2">The sequence shown here is derived from an EMBL/GenBank/DDBJ whole genome shotgun (WGS) entry which is preliminary data.</text>
</comment>
<dbReference type="Proteomes" id="UP000828390">
    <property type="component" value="Unassembled WGS sequence"/>
</dbReference>
<organism evidence="2 3">
    <name type="scientific">Dreissena polymorpha</name>
    <name type="common">Zebra mussel</name>
    <name type="synonym">Mytilus polymorpha</name>
    <dbReference type="NCBI Taxonomy" id="45954"/>
    <lineage>
        <taxon>Eukaryota</taxon>
        <taxon>Metazoa</taxon>
        <taxon>Spiralia</taxon>
        <taxon>Lophotrochozoa</taxon>
        <taxon>Mollusca</taxon>
        <taxon>Bivalvia</taxon>
        <taxon>Autobranchia</taxon>
        <taxon>Heteroconchia</taxon>
        <taxon>Euheterodonta</taxon>
        <taxon>Imparidentia</taxon>
        <taxon>Neoheterodontei</taxon>
        <taxon>Myida</taxon>
        <taxon>Dreissenoidea</taxon>
        <taxon>Dreissenidae</taxon>
        <taxon>Dreissena</taxon>
    </lineage>
</organism>
<reference evidence="2" key="1">
    <citation type="journal article" date="2019" name="bioRxiv">
        <title>The Genome of the Zebra Mussel, Dreissena polymorpha: A Resource for Invasive Species Research.</title>
        <authorList>
            <person name="McCartney M.A."/>
            <person name="Auch B."/>
            <person name="Kono T."/>
            <person name="Mallez S."/>
            <person name="Zhang Y."/>
            <person name="Obille A."/>
            <person name="Becker A."/>
            <person name="Abrahante J.E."/>
            <person name="Garbe J."/>
            <person name="Badalamenti J.P."/>
            <person name="Herman A."/>
            <person name="Mangelson H."/>
            <person name="Liachko I."/>
            <person name="Sullivan S."/>
            <person name="Sone E.D."/>
            <person name="Koren S."/>
            <person name="Silverstein K.A.T."/>
            <person name="Beckman K.B."/>
            <person name="Gohl D.M."/>
        </authorList>
    </citation>
    <scope>NUCLEOTIDE SEQUENCE</scope>
    <source>
        <strain evidence="2">Duluth1</strain>
        <tissue evidence="2">Whole animal</tissue>
    </source>
</reference>
<gene>
    <name evidence="2" type="ORF">DPMN_163808</name>
</gene>
<dbReference type="EMBL" id="JAIWYP010000008">
    <property type="protein sequence ID" value="KAH3785714.1"/>
    <property type="molecule type" value="Genomic_DNA"/>
</dbReference>
<feature type="compositionally biased region" description="Low complexity" evidence="1">
    <location>
        <begin position="31"/>
        <end position="50"/>
    </location>
</feature>
<keyword evidence="3" id="KW-1185">Reference proteome</keyword>
<evidence type="ECO:0000256" key="1">
    <source>
        <dbReference type="SAM" id="MobiDB-lite"/>
    </source>
</evidence>
<dbReference type="PROSITE" id="PS51257">
    <property type="entry name" value="PROKAR_LIPOPROTEIN"/>
    <property type="match status" value="1"/>
</dbReference>
<sequence length="63" mass="6156">MGRHSATRASAAHTQASVACSGALRGVCLTRSASSTSTPTAASTATVATTGPRSDTCPASEMT</sequence>
<evidence type="ECO:0000313" key="3">
    <source>
        <dbReference type="Proteomes" id="UP000828390"/>
    </source>
</evidence>